<gene>
    <name evidence="3" type="ORF">EV211_1025</name>
</gene>
<keyword evidence="1" id="KW-0812">Transmembrane</keyword>
<keyword evidence="1" id="KW-0472">Membrane</keyword>
<organism evidence="3 4">
    <name type="scientific">Aminicella lysinilytica</name>
    <dbReference type="NCBI Taxonomy" id="433323"/>
    <lineage>
        <taxon>Bacteria</taxon>
        <taxon>Bacillati</taxon>
        <taxon>Bacillota</taxon>
        <taxon>Clostridia</taxon>
        <taxon>Peptostreptococcales</taxon>
        <taxon>Anaerovoracaceae</taxon>
        <taxon>Aminicella</taxon>
    </lineage>
</organism>
<dbReference type="OrthoDB" id="1771625at2"/>
<feature type="transmembrane region" description="Helical" evidence="1">
    <location>
        <begin position="391"/>
        <end position="408"/>
    </location>
</feature>
<feature type="domain" description="YdbS-like PH" evidence="2">
    <location>
        <begin position="253"/>
        <end position="330"/>
    </location>
</feature>
<evidence type="ECO:0000259" key="2">
    <source>
        <dbReference type="Pfam" id="PF03703"/>
    </source>
</evidence>
<feature type="transmembrane region" description="Helical" evidence="1">
    <location>
        <begin position="226"/>
        <end position="251"/>
    </location>
</feature>
<dbReference type="RefSeq" id="WP_133527472.1">
    <property type="nucleotide sequence ID" value="NZ_SNXO01000002.1"/>
</dbReference>
<dbReference type="Pfam" id="PF03703">
    <property type="entry name" value="bPH_2"/>
    <property type="match status" value="2"/>
</dbReference>
<dbReference type="InterPro" id="IPR014529">
    <property type="entry name" value="UCP026631"/>
</dbReference>
<keyword evidence="4" id="KW-1185">Reference proteome</keyword>
<reference evidence="3 4" key="1">
    <citation type="submission" date="2019-03" db="EMBL/GenBank/DDBJ databases">
        <title>Genomic Encyclopedia of Type Strains, Phase IV (KMG-IV): sequencing the most valuable type-strain genomes for metagenomic binning, comparative biology and taxonomic classification.</title>
        <authorList>
            <person name="Goeker M."/>
        </authorList>
    </citation>
    <scope>NUCLEOTIDE SEQUENCE [LARGE SCALE GENOMIC DNA]</scope>
    <source>
        <strain evidence="3 4">DSM 28287</strain>
    </source>
</reference>
<feature type="transmembrane region" description="Helical" evidence="1">
    <location>
        <begin position="187"/>
        <end position="206"/>
    </location>
</feature>
<evidence type="ECO:0000313" key="3">
    <source>
        <dbReference type="EMBL" id="TDP59766.1"/>
    </source>
</evidence>
<name>A0A4R6QCT9_9FIRM</name>
<comment type="caution">
    <text evidence="3">The sequence shown here is derived from an EMBL/GenBank/DDBJ whole genome shotgun (WGS) entry which is preliminary data.</text>
</comment>
<dbReference type="InterPro" id="IPR005182">
    <property type="entry name" value="YdbS-like_PH"/>
</dbReference>
<feature type="domain" description="YdbS-like PH" evidence="2">
    <location>
        <begin position="61"/>
        <end position="123"/>
    </location>
</feature>
<dbReference type="EMBL" id="SNXO01000002">
    <property type="protein sequence ID" value="TDP59766.1"/>
    <property type="molecule type" value="Genomic_DNA"/>
</dbReference>
<sequence length="492" mass="54111">MSFGPKRGHPIYIFENINDFVLLFIALIIALFKGDMSIFTSNLAYDVIIFAMPFIRLVSYLTTYISVDDQKLTVRSGWLFKKHMEIPVATITTIDFSQGVFHQMLGAYKVKIDNAGNMSGDVTKISMSFGKEDATKLKELLQPGKAGLDGFNLESDGDEKLEGKAGEYYFSMGDLALMGAIKDKGKFLLQLIAIVCGGSSFLAGIVTVSEAGLEHQGTRIVNSLGLIWVAVILIAGIFLLSIAAGSIGAVIKYYGFHISDSGDTIRIRYGLLTRKSYTIHKSRISGFYYEQSILMRCMKTGTLHCYAIGYGGDSSDEDTSEDPILIPLIKSAELRRTMAGILPEMAEAGEREKPLGRSWYYFLYSWSVLLSLIVLAGLIVLPYFFPAASQFWIMGLAILAMAFAGAMMQHYNTSIYGNGNNISISSGGFNKTTVFVKTRNVESVYETAGYFKHKKGVTTVVIGFIAPLATSGAKARNVSVEAFENIRNRLIY</sequence>
<evidence type="ECO:0000313" key="4">
    <source>
        <dbReference type="Proteomes" id="UP000295500"/>
    </source>
</evidence>
<proteinExistence type="predicted"/>
<dbReference type="AlphaFoldDB" id="A0A4R6QCT9"/>
<feature type="transmembrane region" description="Helical" evidence="1">
    <location>
        <begin position="361"/>
        <end position="385"/>
    </location>
</feature>
<accession>A0A4R6QCT9</accession>
<feature type="transmembrane region" description="Helical" evidence="1">
    <location>
        <begin position="44"/>
        <end position="67"/>
    </location>
</feature>
<dbReference type="PIRSF" id="PIRSF026631">
    <property type="entry name" value="UCP026631"/>
    <property type="match status" value="1"/>
</dbReference>
<evidence type="ECO:0000256" key="1">
    <source>
        <dbReference type="SAM" id="Phobius"/>
    </source>
</evidence>
<dbReference type="Proteomes" id="UP000295500">
    <property type="component" value="Unassembled WGS sequence"/>
</dbReference>
<dbReference type="PANTHER" id="PTHR34473:SF2">
    <property type="entry name" value="UPF0699 TRANSMEMBRANE PROTEIN YDBT"/>
    <property type="match status" value="1"/>
</dbReference>
<protein>
    <submittedName>
        <fullName evidence="3">Putative membrane protein YdbT with pleckstrin-like domain</fullName>
    </submittedName>
</protein>
<keyword evidence="1" id="KW-1133">Transmembrane helix</keyword>
<dbReference type="PANTHER" id="PTHR34473">
    <property type="entry name" value="UPF0699 TRANSMEMBRANE PROTEIN YDBS"/>
    <property type="match status" value="1"/>
</dbReference>
<feature type="transmembrane region" description="Helical" evidence="1">
    <location>
        <begin position="12"/>
        <end position="32"/>
    </location>
</feature>